<protein>
    <submittedName>
        <fullName evidence="1">Uncharacterized protein</fullName>
    </submittedName>
</protein>
<proteinExistence type="predicted"/>
<organism evidence="1 2">
    <name type="scientific">Klebsiella phage vB_KpnS-VAC35</name>
    <dbReference type="NCBI Taxonomy" id="2866696"/>
    <lineage>
        <taxon>Viruses</taxon>
        <taxon>Duplodnaviria</taxon>
        <taxon>Heunggongvirae</taxon>
        <taxon>Uroviricota</taxon>
        <taxon>Caudoviricetes</taxon>
        <taxon>Demerecviridae</taxon>
        <taxon>Sugarlandvirus</taxon>
        <taxon>Sugarlandvirus VAC35</taxon>
    </lineage>
</organism>
<dbReference type="Proteomes" id="UP000828386">
    <property type="component" value="Segment"/>
</dbReference>
<evidence type="ECO:0000313" key="1">
    <source>
        <dbReference type="EMBL" id="UEP19059.1"/>
    </source>
</evidence>
<reference evidence="1 2" key="1">
    <citation type="submission" date="2021-07" db="EMBL/GenBank/DDBJ databases">
        <authorList>
            <person name="Bleriot I."/>
            <person name="Blasco L."/>
            <person name="Pacios O."/>
            <person name="Fernandez-Garcia L."/>
            <person name="Ambroa A."/>
            <person name="Lopez M."/>
            <person name="Ortiz-Cartagena C."/>
            <person name="Fernandez-Cuenca F."/>
            <person name="Oteo J."/>
            <person name="Pascual A."/>
            <person name="Martinez-Martinez L."/>
            <person name="Domingo-Calap P."/>
            <person name="Wood T.K."/>
            <person name="Tomas M."/>
        </authorList>
    </citation>
    <scope>NUCLEOTIDE SEQUENCE [LARGE SCALE GENOMIC DNA]</scope>
</reference>
<dbReference type="EMBL" id="MZ571828">
    <property type="protein sequence ID" value="UEP19059.1"/>
    <property type="molecule type" value="Genomic_DNA"/>
</dbReference>
<accession>A0AAE8YDP6</accession>
<name>A0AAE8YDP6_9CAUD</name>
<evidence type="ECO:0000313" key="2">
    <source>
        <dbReference type="Proteomes" id="UP000828386"/>
    </source>
</evidence>
<sequence length="38" mass="4123">MRVKAKGDLFLTDERVPSAESFQGLKVDSLPVSATNKS</sequence>
<keyword evidence="2" id="KW-1185">Reference proteome</keyword>